<dbReference type="NCBIfam" id="TIGR01573">
    <property type="entry name" value="cas2"/>
    <property type="match status" value="1"/>
</dbReference>
<evidence type="ECO:0000256" key="3">
    <source>
        <dbReference type="ARBA" id="ARBA00022722"/>
    </source>
</evidence>
<gene>
    <name evidence="9 10" type="primary">cas2</name>
    <name evidence="10" type="ORF">E8A74_03455</name>
</gene>
<evidence type="ECO:0000256" key="6">
    <source>
        <dbReference type="ARBA" id="ARBA00022801"/>
    </source>
</evidence>
<keyword evidence="8 9" id="KW-0051">Antiviral defense</keyword>
<name>A0A4U1JL55_9BACT</name>
<keyword evidence="5 9" id="KW-0255">Endonuclease</keyword>
<evidence type="ECO:0000313" key="10">
    <source>
        <dbReference type="EMBL" id="TKD12815.1"/>
    </source>
</evidence>
<evidence type="ECO:0000256" key="4">
    <source>
        <dbReference type="ARBA" id="ARBA00022723"/>
    </source>
</evidence>
<evidence type="ECO:0000256" key="8">
    <source>
        <dbReference type="ARBA" id="ARBA00023118"/>
    </source>
</evidence>
<evidence type="ECO:0000256" key="5">
    <source>
        <dbReference type="ARBA" id="ARBA00022759"/>
    </source>
</evidence>
<dbReference type="Proteomes" id="UP000309215">
    <property type="component" value="Unassembled WGS sequence"/>
</dbReference>
<dbReference type="Gene3D" id="3.30.70.240">
    <property type="match status" value="1"/>
</dbReference>
<dbReference type="AlphaFoldDB" id="A0A4U1JL55"/>
<dbReference type="PANTHER" id="PTHR34405:SF3">
    <property type="entry name" value="CRISPR-ASSOCIATED ENDORIBONUCLEASE CAS2 3"/>
    <property type="match status" value="1"/>
</dbReference>
<keyword evidence="11" id="KW-1185">Reference proteome</keyword>
<dbReference type="CDD" id="cd09725">
    <property type="entry name" value="Cas2_I_II_III"/>
    <property type="match status" value="1"/>
</dbReference>
<dbReference type="EMBL" id="SSMQ01000002">
    <property type="protein sequence ID" value="TKD12815.1"/>
    <property type="molecule type" value="Genomic_DNA"/>
</dbReference>
<keyword evidence="4 9" id="KW-0479">Metal-binding</keyword>
<dbReference type="GO" id="GO:0004521">
    <property type="term" value="F:RNA endonuclease activity"/>
    <property type="evidence" value="ECO:0007669"/>
    <property type="project" value="InterPro"/>
</dbReference>
<comment type="caution">
    <text evidence="10">The sequence shown here is derived from an EMBL/GenBank/DDBJ whole genome shotgun (WGS) entry which is preliminary data.</text>
</comment>
<protein>
    <recommendedName>
        <fullName evidence="9">CRISPR-associated endoribonuclease Cas2</fullName>
        <ecNumber evidence="9">3.1.-.-</ecNumber>
    </recommendedName>
</protein>
<keyword evidence="7 9" id="KW-0460">Magnesium</keyword>
<comment type="function">
    <text evidence="9">CRISPR (clustered regularly interspaced short palindromic repeat), is an adaptive immune system that provides protection against mobile genetic elements (viruses, transposable elements and conjugative plasmids). CRISPR clusters contain sequences complementary to antecedent mobile elements and target invading nucleic acids. CRISPR clusters are transcribed and processed into CRISPR RNA (crRNA). Functions as a ssRNA-specific endoribonuclease. Involved in the integration of spacer DNA into the CRISPR cassette.</text>
</comment>
<dbReference type="GO" id="GO:0016787">
    <property type="term" value="F:hydrolase activity"/>
    <property type="evidence" value="ECO:0007669"/>
    <property type="project" value="UniProtKB-KW"/>
</dbReference>
<dbReference type="PANTHER" id="PTHR34405">
    <property type="entry name" value="CRISPR-ASSOCIATED ENDORIBONUCLEASE CAS2"/>
    <property type="match status" value="1"/>
</dbReference>
<dbReference type="RefSeq" id="WP_136927453.1">
    <property type="nucleotide sequence ID" value="NZ_SSMQ01000002.1"/>
</dbReference>
<dbReference type="GO" id="GO:0051607">
    <property type="term" value="P:defense response to virus"/>
    <property type="evidence" value="ECO:0007669"/>
    <property type="project" value="UniProtKB-UniRule"/>
</dbReference>
<sequence>MSEAKSWYLVSYDIRDPKRWRKGYKVLRGYGTRVQYSIFRCWLSVRRLEELRWELERVLDAEDSLLFVPLCSACVARMVMRNRKDVWVVDDTPAKIV</sequence>
<dbReference type="HAMAP" id="MF_01471">
    <property type="entry name" value="Cas2"/>
    <property type="match status" value="1"/>
</dbReference>
<dbReference type="OrthoDB" id="9798176at2"/>
<dbReference type="EC" id="3.1.-.-" evidence="9"/>
<dbReference type="Pfam" id="PF09827">
    <property type="entry name" value="CRISPR_Cas2"/>
    <property type="match status" value="1"/>
</dbReference>
<evidence type="ECO:0000256" key="9">
    <source>
        <dbReference type="HAMAP-Rule" id="MF_01471"/>
    </source>
</evidence>
<proteinExistence type="inferred from homology"/>
<organism evidence="10 11">
    <name type="scientific">Polyangium fumosum</name>
    <dbReference type="NCBI Taxonomy" id="889272"/>
    <lineage>
        <taxon>Bacteria</taxon>
        <taxon>Pseudomonadati</taxon>
        <taxon>Myxococcota</taxon>
        <taxon>Polyangia</taxon>
        <taxon>Polyangiales</taxon>
        <taxon>Polyangiaceae</taxon>
        <taxon>Polyangium</taxon>
    </lineage>
</organism>
<evidence type="ECO:0000256" key="1">
    <source>
        <dbReference type="ARBA" id="ARBA00001946"/>
    </source>
</evidence>
<reference evidence="10 11" key="1">
    <citation type="submission" date="2019-04" db="EMBL/GenBank/DDBJ databases">
        <authorList>
            <person name="Li Y."/>
            <person name="Wang J."/>
        </authorList>
    </citation>
    <scope>NUCLEOTIDE SEQUENCE [LARGE SCALE GENOMIC DNA]</scope>
    <source>
        <strain evidence="10 11">DSM 14668</strain>
    </source>
</reference>
<dbReference type="SUPFAM" id="SSF143430">
    <property type="entry name" value="TTP0101/SSO1404-like"/>
    <property type="match status" value="1"/>
</dbReference>
<dbReference type="GO" id="GO:0046872">
    <property type="term" value="F:metal ion binding"/>
    <property type="evidence" value="ECO:0007669"/>
    <property type="project" value="UniProtKB-UniRule"/>
</dbReference>
<feature type="binding site" evidence="9">
    <location>
        <position position="13"/>
    </location>
    <ligand>
        <name>Mg(2+)</name>
        <dbReference type="ChEBI" id="CHEBI:18420"/>
        <note>catalytic</note>
    </ligand>
</feature>
<dbReference type="GO" id="GO:0043571">
    <property type="term" value="P:maintenance of CRISPR repeat elements"/>
    <property type="evidence" value="ECO:0007669"/>
    <property type="project" value="UniProtKB-UniRule"/>
</dbReference>
<dbReference type="InterPro" id="IPR019199">
    <property type="entry name" value="Virulence_VapD/CRISPR_Cas2"/>
</dbReference>
<evidence type="ECO:0000313" key="11">
    <source>
        <dbReference type="Proteomes" id="UP000309215"/>
    </source>
</evidence>
<dbReference type="InterPro" id="IPR021127">
    <property type="entry name" value="CRISPR_associated_Cas2"/>
</dbReference>
<comment type="cofactor">
    <cofactor evidence="1 9">
        <name>Mg(2+)</name>
        <dbReference type="ChEBI" id="CHEBI:18420"/>
    </cofactor>
</comment>
<evidence type="ECO:0000256" key="7">
    <source>
        <dbReference type="ARBA" id="ARBA00022842"/>
    </source>
</evidence>
<accession>A0A4U1JL55</accession>
<comment type="similarity">
    <text evidence="2 9">Belongs to the CRISPR-associated endoribonuclease Cas2 protein family.</text>
</comment>
<comment type="subunit">
    <text evidence="9">Homodimer, forms a heterotetramer with a Cas1 homodimer.</text>
</comment>
<keyword evidence="6 9" id="KW-0378">Hydrolase</keyword>
<keyword evidence="3 9" id="KW-0540">Nuclease</keyword>
<evidence type="ECO:0000256" key="2">
    <source>
        <dbReference type="ARBA" id="ARBA00009959"/>
    </source>
</evidence>